<gene>
    <name evidence="2" type="ORF">K435DRAFT_836332</name>
</gene>
<dbReference type="EMBL" id="ML179076">
    <property type="protein sequence ID" value="THV02460.1"/>
    <property type="molecule type" value="Genomic_DNA"/>
</dbReference>
<dbReference type="Proteomes" id="UP000297245">
    <property type="component" value="Unassembled WGS sequence"/>
</dbReference>
<reference evidence="2 3" key="1">
    <citation type="journal article" date="2019" name="Nat. Ecol. Evol.">
        <title>Megaphylogeny resolves global patterns of mushroom evolution.</title>
        <authorList>
            <person name="Varga T."/>
            <person name="Krizsan K."/>
            <person name="Foldi C."/>
            <person name="Dima B."/>
            <person name="Sanchez-Garcia M."/>
            <person name="Sanchez-Ramirez S."/>
            <person name="Szollosi G.J."/>
            <person name="Szarkandi J.G."/>
            <person name="Papp V."/>
            <person name="Albert L."/>
            <person name="Andreopoulos W."/>
            <person name="Angelini C."/>
            <person name="Antonin V."/>
            <person name="Barry K.W."/>
            <person name="Bougher N.L."/>
            <person name="Buchanan P."/>
            <person name="Buyck B."/>
            <person name="Bense V."/>
            <person name="Catcheside P."/>
            <person name="Chovatia M."/>
            <person name="Cooper J."/>
            <person name="Damon W."/>
            <person name="Desjardin D."/>
            <person name="Finy P."/>
            <person name="Geml J."/>
            <person name="Haridas S."/>
            <person name="Hughes K."/>
            <person name="Justo A."/>
            <person name="Karasinski D."/>
            <person name="Kautmanova I."/>
            <person name="Kiss B."/>
            <person name="Kocsube S."/>
            <person name="Kotiranta H."/>
            <person name="LaButti K.M."/>
            <person name="Lechner B.E."/>
            <person name="Liimatainen K."/>
            <person name="Lipzen A."/>
            <person name="Lukacs Z."/>
            <person name="Mihaltcheva S."/>
            <person name="Morgado L.N."/>
            <person name="Niskanen T."/>
            <person name="Noordeloos M.E."/>
            <person name="Ohm R.A."/>
            <person name="Ortiz-Santana B."/>
            <person name="Ovrebo C."/>
            <person name="Racz N."/>
            <person name="Riley R."/>
            <person name="Savchenko A."/>
            <person name="Shiryaev A."/>
            <person name="Soop K."/>
            <person name="Spirin V."/>
            <person name="Szebenyi C."/>
            <person name="Tomsovsky M."/>
            <person name="Tulloss R.E."/>
            <person name="Uehling J."/>
            <person name="Grigoriev I.V."/>
            <person name="Vagvolgyi C."/>
            <person name="Papp T."/>
            <person name="Martin F.M."/>
            <person name="Miettinen O."/>
            <person name="Hibbett D.S."/>
            <person name="Nagy L.G."/>
        </authorList>
    </citation>
    <scope>NUCLEOTIDE SEQUENCE [LARGE SCALE GENOMIC DNA]</scope>
    <source>
        <strain evidence="2 3">CBS 962.96</strain>
    </source>
</reference>
<sequence>MHQALLIDEILENILDSCSDGNSLGRIARTCQAWKEPALNRLWRRLTCIVPLLQLIPGLKEVHGVYVLDISISPDLRVFFSYASRVKYLVHRHRIRLDSSVTSLLVSQKVSEDPIFSRLSMVQLSLANCPSLGLVFNQARRLRSIDLDLGFKTSSSGQSNYAAIGLLQNAHDLTPGLESLSIRGYASDGLLNTIASLSMLKSLSLRLGHTTSVDVLVATSKFPLLASLELQAVGVDIEEMDQKWESSAEADSFSALTTLDIRGCISFIHTFVQNMRSKHLFKLHMDIDPSAHSDNDDSWMTLFDSVGNKFSDTLHDLAIEYHTEHDDLRLNVNPNNTIHVTTHDTLSSNVSSSDRKFNDFLGFDILYPLTNARNLHRVVFDTSPPLAIRDQDFDHIVKFWPNLEHFELGSLQSTLDPAWTPYTTVKSLVTLSKGLGSLRTLIMPIDSSGLDAKAIDDLPSGTNNSLHTISITTVSSPPNSTTMGTCLNRLFSSLREIEIHSESL</sequence>
<dbReference type="SUPFAM" id="SSF52047">
    <property type="entry name" value="RNI-like"/>
    <property type="match status" value="1"/>
</dbReference>
<dbReference type="AlphaFoldDB" id="A0A4S8MIA2"/>
<keyword evidence="3" id="KW-1185">Reference proteome</keyword>
<feature type="domain" description="F-box" evidence="1">
    <location>
        <begin position="8"/>
        <end position="48"/>
    </location>
</feature>
<name>A0A4S8MIA2_DENBC</name>
<dbReference type="InterPro" id="IPR001810">
    <property type="entry name" value="F-box_dom"/>
</dbReference>
<dbReference type="OrthoDB" id="2663142at2759"/>
<dbReference type="Gene3D" id="3.80.10.10">
    <property type="entry name" value="Ribonuclease Inhibitor"/>
    <property type="match status" value="1"/>
</dbReference>
<dbReference type="Pfam" id="PF12937">
    <property type="entry name" value="F-box-like"/>
    <property type="match status" value="1"/>
</dbReference>
<dbReference type="InterPro" id="IPR032675">
    <property type="entry name" value="LRR_dom_sf"/>
</dbReference>
<organism evidence="2 3">
    <name type="scientific">Dendrothele bispora (strain CBS 962.96)</name>
    <dbReference type="NCBI Taxonomy" id="1314807"/>
    <lineage>
        <taxon>Eukaryota</taxon>
        <taxon>Fungi</taxon>
        <taxon>Dikarya</taxon>
        <taxon>Basidiomycota</taxon>
        <taxon>Agaricomycotina</taxon>
        <taxon>Agaricomycetes</taxon>
        <taxon>Agaricomycetidae</taxon>
        <taxon>Agaricales</taxon>
        <taxon>Agaricales incertae sedis</taxon>
        <taxon>Dendrothele</taxon>
    </lineage>
</organism>
<evidence type="ECO:0000313" key="2">
    <source>
        <dbReference type="EMBL" id="THV02460.1"/>
    </source>
</evidence>
<proteinExistence type="predicted"/>
<accession>A0A4S8MIA2</accession>
<evidence type="ECO:0000259" key="1">
    <source>
        <dbReference type="Pfam" id="PF12937"/>
    </source>
</evidence>
<protein>
    <recommendedName>
        <fullName evidence="1">F-box domain-containing protein</fullName>
    </recommendedName>
</protein>
<evidence type="ECO:0000313" key="3">
    <source>
        <dbReference type="Proteomes" id="UP000297245"/>
    </source>
</evidence>